<evidence type="ECO:0000313" key="2">
    <source>
        <dbReference type="EMBL" id="KRL86936.1"/>
    </source>
</evidence>
<dbReference type="Proteomes" id="UP000051922">
    <property type="component" value="Unassembled WGS sequence"/>
</dbReference>
<dbReference type="PANTHER" id="PTHR45947:SF3">
    <property type="entry name" value="SULFOQUINOVOSYL TRANSFERASE SQD2"/>
    <property type="match status" value="1"/>
</dbReference>
<dbReference type="Gene3D" id="3.40.50.2000">
    <property type="entry name" value="Glycogen Phosphorylase B"/>
    <property type="match status" value="2"/>
</dbReference>
<dbReference type="EMBL" id="AZFJ01000036">
    <property type="protein sequence ID" value="KRL86936.1"/>
    <property type="molecule type" value="Genomic_DNA"/>
</dbReference>
<reference evidence="2 3" key="1">
    <citation type="journal article" date="2015" name="Genome Announc.">
        <title>Expanding the biotechnology potential of lactobacilli through comparative genomics of 213 strains and associated genera.</title>
        <authorList>
            <person name="Sun Z."/>
            <person name="Harris H.M."/>
            <person name="McCann A."/>
            <person name="Guo C."/>
            <person name="Argimon S."/>
            <person name="Zhang W."/>
            <person name="Yang X."/>
            <person name="Jeffery I.B."/>
            <person name="Cooney J.C."/>
            <person name="Kagawa T.F."/>
            <person name="Liu W."/>
            <person name="Song Y."/>
            <person name="Salvetti E."/>
            <person name="Wrobel A."/>
            <person name="Rasinkangas P."/>
            <person name="Parkhill J."/>
            <person name="Rea M.C."/>
            <person name="O'Sullivan O."/>
            <person name="Ritari J."/>
            <person name="Douillard F.P."/>
            <person name="Paul Ross R."/>
            <person name="Yang R."/>
            <person name="Briner A.E."/>
            <person name="Felis G.E."/>
            <person name="de Vos W.M."/>
            <person name="Barrangou R."/>
            <person name="Klaenhammer T.R."/>
            <person name="Caufield P.W."/>
            <person name="Cui Y."/>
            <person name="Zhang H."/>
            <person name="O'Toole P.W."/>
        </authorList>
    </citation>
    <scope>NUCLEOTIDE SEQUENCE [LARGE SCALE GENOMIC DNA]</scope>
    <source>
        <strain evidence="2 3">DSM 15945</strain>
    </source>
</reference>
<keyword evidence="3" id="KW-1185">Reference proteome</keyword>
<organism evidence="2 3">
    <name type="scientific">Lacticaseibacillus pantheris DSM 15945 = JCM 12539 = NBRC 106106</name>
    <dbReference type="NCBI Taxonomy" id="1423783"/>
    <lineage>
        <taxon>Bacteria</taxon>
        <taxon>Bacillati</taxon>
        <taxon>Bacillota</taxon>
        <taxon>Bacilli</taxon>
        <taxon>Lactobacillales</taxon>
        <taxon>Lactobacillaceae</taxon>
        <taxon>Lacticaseibacillus</taxon>
    </lineage>
</organism>
<dbReference type="PATRIC" id="fig|1423783.4.peg.137"/>
<name>A0A0R1U6P1_9LACO</name>
<dbReference type="SUPFAM" id="SSF53756">
    <property type="entry name" value="UDP-Glycosyltransferase/glycogen phosphorylase"/>
    <property type="match status" value="1"/>
</dbReference>
<proteinExistence type="predicted"/>
<gene>
    <name evidence="2" type="ORF">FC50_GL000129</name>
</gene>
<dbReference type="InterPro" id="IPR001296">
    <property type="entry name" value="Glyco_trans_1"/>
</dbReference>
<dbReference type="STRING" id="1423783.FC50_GL000129"/>
<sequence>MDTRVLIEGVIIMKVMIALENVVMDGVKRASTVLGNALTDHFDMYYYSLADAPRYFELDAPLIIADPPTDPHRANFFGSQPYTVFADQIADMIATIERLGIDVVILPAGLLTSFAPLIKAKMPTVRLIGWMHNNYDTYLNDYYGYMRKEFRAGLRGVDTLVTLTESDLHSYSEYNAHTVKIYNPITIKATGRTNLDSQTVAFTGRIAIEHKGIDLLLQAARNLYPGWHINLAGSGDDENMAVFNQLMDFWHLHDRVNFRGPLKDAGLTQHYEQAAIFVSTSRWEGMPLVMGEAMAFGLPIVAMENTGSAEFIGNDEYGIITRPGDPDDFMHHLNRMIANRELRKYYSEQSLKRAQDFTLDKIVADWLPIIESD</sequence>
<dbReference type="GO" id="GO:0016757">
    <property type="term" value="F:glycosyltransferase activity"/>
    <property type="evidence" value="ECO:0007669"/>
    <property type="project" value="TreeGrafter"/>
</dbReference>
<accession>A0A0R1U6P1</accession>
<protein>
    <submittedName>
        <fullName evidence="2">Glycosyltransferase</fullName>
    </submittedName>
</protein>
<dbReference type="PANTHER" id="PTHR45947">
    <property type="entry name" value="SULFOQUINOVOSYL TRANSFERASE SQD2"/>
    <property type="match status" value="1"/>
</dbReference>
<dbReference type="Pfam" id="PF00534">
    <property type="entry name" value="Glycos_transf_1"/>
    <property type="match status" value="1"/>
</dbReference>
<comment type="caution">
    <text evidence="2">The sequence shown here is derived from an EMBL/GenBank/DDBJ whole genome shotgun (WGS) entry which is preliminary data.</text>
</comment>
<keyword evidence="2" id="KW-0808">Transferase</keyword>
<evidence type="ECO:0000259" key="1">
    <source>
        <dbReference type="Pfam" id="PF00534"/>
    </source>
</evidence>
<feature type="domain" description="Glycosyl transferase family 1" evidence="1">
    <location>
        <begin position="191"/>
        <end position="352"/>
    </location>
</feature>
<dbReference type="InterPro" id="IPR050194">
    <property type="entry name" value="Glycosyltransferase_grp1"/>
</dbReference>
<evidence type="ECO:0000313" key="3">
    <source>
        <dbReference type="Proteomes" id="UP000051922"/>
    </source>
</evidence>
<dbReference type="AlphaFoldDB" id="A0A0R1U6P1"/>